<evidence type="ECO:0000256" key="1">
    <source>
        <dbReference type="SAM" id="Phobius"/>
    </source>
</evidence>
<proteinExistence type="predicted"/>
<sequence>MSGKNLKAFAYGVAIAAMGAIVAEVGRDMYRKFRANKVTAG</sequence>
<dbReference type="EMBL" id="AQGV01000012">
    <property type="protein sequence ID" value="MBE0369226.1"/>
    <property type="molecule type" value="Genomic_DNA"/>
</dbReference>
<evidence type="ECO:0000313" key="2">
    <source>
        <dbReference type="EMBL" id="MBE0369226.1"/>
    </source>
</evidence>
<keyword evidence="3" id="KW-1185">Reference proteome</keyword>
<keyword evidence="1" id="KW-1133">Transmembrane helix</keyword>
<dbReference type="RefSeq" id="WP_263973689.1">
    <property type="nucleotide sequence ID" value="NZ_AQGV01000012.1"/>
</dbReference>
<name>A0ABR9EE12_9GAMM</name>
<accession>A0ABR9EE12</accession>
<evidence type="ECO:0000313" key="3">
    <source>
        <dbReference type="Proteomes" id="UP000615755"/>
    </source>
</evidence>
<keyword evidence="1" id="KW-0812">Transmembrane</keyword>
<protein>
    <submittedName>
        <fullName evidence="2">Uncharacterized protein</fullName>
    </submittedName>
</protein>
<gene>
    <name evidence="2" type="ORF">PAUR_a3038</name>
</gene>
<dbReference type="Proteomes" id="UP000615755">
    <property type="component" value="Unassembled WGS sequence"/>
</dbReference>
<keyword evidence="1" id="KW-0472">Membrane</keyword>
<comment type="caution">
    <text evidence="2">The sequence shown here is derived from an EMBL/GenBank/DDBJ whole genome shotgun (WGS) entry which is preliminary data.</text>
</comment>
<organism evidence="2 3">
    <name type="scientific">Pseudoalteromonas aurantia 208</name>
    <dbReference type="NCBI Taxonomy" id="1314867"/>
    <lineage>
        <taxon>Bacteria</taxon>
        <taxon>Pseudomonadati</taxon>
        <taxon>Pseudomonadota</taxon>
        <taxon>Gammaproteobacteria</taxon>
        <taxon>Alteromonadales</taxon>
        <taxon>Pseudoalteromonadaceae</taxon>
        <taxon>Pseudoalteromonas</taxon>
    </lineage>
</organism>
<reference evidence="2 3" key="1">
    <citation type="submission" date="2015-03" db="EMBL/GenBank/DDBJ databases">
        <title>Genome sequence of Pseudoalteromonas aurantia.</title>
        <authorList>
            <person name="Xie B.-B."/>
            <person name="Rong J.-C."/>
            <person name="Qin Q.-L."/>
            <person name="Zhang Y.-Z."/>
        </authorList>
    </citation>
    <scope>NUCLEOTIDE SEQUENCE [LARGE SCALE GENOMIC DNA]</scope>
    <source>
        <strain evidence="2 3">208</strain>
    </source>
</reference>
<feature type="transmembrane region" description="Helical" evidence="1">
    <location>
        <begin position="6"/>
        <end position="26"/>
    </location>
</feature>